<dbReference type="InterPro" id="IPR016662">
    <property type="entry name" value="Acyl-CoA_thioEstase_long-chain"/>
</dbReference>
<organism evidence="4 5">
    <name type="scientific">Staurois parvus</name>
    <dbReference type="NCBI Taxonomy" id="386267"/>
    <lineage>
        <taxon>Eukaryota</taxon>
        <taxon>Metazoa</taxon>
        <taxon>Chordata</taxon>
        <taxon>Craniata</taxon>
        <taxon>Vertebrata</taxon>
        <taxon>Euteleostomi</taxon>
        <taxon>Amphibia</taxon>
        <taxon>Batrachia</taxon>
        <taxon>Anura</taxon>
        <taxon>Neobatrachia</taxon>
        <taxon>Ranoidea</taxon>
        <taxon>Ranidae</taxon>
        <taxon>Staurois</taxon>
    </lineage>
</organism>
<dbReference type="InterPro" id="IPR042490">
    <property type="entry name" value="Thio_Ohase/BAAT_N"/>
</dbReference>
<protein>
    <recommendedName>
        <fullName evidence="6">Acyl-coenzyme A thioesterase 1-like</fullName>
    </recommendedName>
</protein>
<dbReference type="SUPFAM" id="SSF53474">
    <property type="entry name" value="alpha/beta-Hydrolases"/>
    <property type="match status" value="1"/>
</dbReference>
<dbReference type="Pfam" id="PF08840">
    <property type="entry name" value="BAAT_C"/>
    <property type="match status" value="1"/>
</dbReference>
<comment type="similarity">
    <text evidence="1">Belongs to the C/M/P thioester hydrolase family.</text>
</comment>
<dbReference type="InterPro" id="IPR006862">
    <property type="entry name" value="Thio_Ohase/aa_AcTrfase"/>
</dbReference>
<gene>
    <name evidence="4" type="ORF">SPARVUS_LOCUS3771321</name>
</gene>
<dbReference type="PANTHER" id="PTHR10824">
    <property type="entry name" value="ACYL-COENZYME A THIOESTERASE-RELATED"/>
    <property type="match status" value="1"/>
</dbReference>
<dbReference type="Gene3D" id="2.60.40.2240">
    <property type="entry name" value="Acyl-CoA thioester hydrolase/BAAT N-terminal domain"/>
    <property type="match status" value="1"/>
</dbReference>
<reference evidence="4" key="1">
    <citation type="submission" date="2023-05" db="EMBL/GenBank/DDBJ databases">
        <authorList>
            <person name="Stuckert A."/>
        </authorList>
    </citation>
    <scope>NUCLEOTIDE SEQUENCE</scope>
</reference>
<dbReference type="Gene3D" id="3.40.50.1820">
    <property type="entry name" value="alpha/beta hydrolase"/>
    <property type="match status" value="1"/>
</dbReference>
<evidence type="ECO:0000256" key="1">
    <source>
        <dbReference type="ARBA" id="ARBA00006538"/>
    </source>
</evidence>
<proteinExistence type="inferred from homology"/>
<sequence>MSGSVQLRVFPERCLFDDPLRLEVSGLIPGQEVTLRTELTDEGGEPFTSLGRYRAGSGGELELSRSPALEGGTFTGVEAEGPLWALEPRNGVRRRMMKKDVRSPLIVRFSLHQEPAGAVLSTAVQERSFLGEGVRRIRVREGAVRATLFIPPGPGPFPGIIDLYGTGGGLVEHRASLLANHGFVTMALAFFDYDDLPSHLGGLNLNYFHEALEFLRRHPKVNKQEIGIIGLSKGADLAITMATFLPGIKAVVSISGCNANTMAPLPCDGFVLPCLGLSTEKIKLTETGELDMSEFMDDPMDPAFHECLIPAERSSAAFLLLSGLDDKNWPSSLYSKQFVAHLKEHKKDVESYYYPGAGHLLEPPYFPLCKASNHKLLGMPMLWGGQLRAHAKAQEDAWKRILTFFSKQLKAHSHL</sequence>
<name>A0ABN9BVT5_9NEOB</name>
<dbReference type="Proteomes" id="UP001162483">
    <property type="component" value="Unassembled WGS sequence"/>
</dbReference>
<evidence type="ECO:0008006" key="6">
    <source>
        <dbReference type="Google" id="ProtNLM"/>
    </source>
</evidence>
<evidence type="ECO:0000259" key="2">
    <source>
        <dbReference type="Pfam" id="PF04775"/>
    </source>
</evidence>
<accession>A0ABN9BVT5</accession>
<dbReference type="EMBL" id="CATNWA010006207">
    <property type="protein sequence ID" value="CAI9551629.1"/>
    <property type="molecule type" value="Genomic_DNA"/>
</dbReference>
<dbReference type="PIRSF" id="PIRSF016521">
    <property type="entry name" value="Acyl-CoA_hydro"/>
    <property type="match status" value="1"/>
</dbReference>
<evidence type="ECO:0000313" key="5">
    <source>
        <dbReference type="Proteomes" id="UP001162483"/>
    </source>
</evidence>
<comment type="caution">
    <text evidence="4">The sequence shown here is derived from an EMBL/GenBank/DDBJ whole genome shotgun (WGS) entry which is preliminary data.</text>
</comment>
<evidence type="ECO:0000259" key="3">
    <source>
        <dbReference type="Pfam" id="PF08840"/>
    </source>
</evidence>
<feature type="domain" description="BAAT/Acyl-CoA thioester hydrolase C-terminal" evidence="3">
    <location>
        <begin position="204"/>
        <end position="410"/>
    </location>
</feature>
<feature type="domain" description="Acyl-CoA thioester hydrolase/bile acid-CoA amino acid N-acetyltransferase" evidence="2">
    <location>
        <begin position="17"/>
        <end position="141"/>
    </location>
</feature>
<dbReference type="InterPro" id="IPR029058">
    <property type="entry name" value="AB_hydrolase_fold"/>
</dbReference>
<evidence type="ECO:0000313" key="4">
    <source>
        <dbReference type="EMBL" id="CAI9551629.1"/>
    </source>
</evidence>
<keyword evidence="5" id="KW-1185">Reference proteome</keyword>
<dbReference type="PANTHER" id="PTHR10824:SF38">
    <property type="entry name" value="ACOT1 THIOESTERASE"/>
    <property type="match status" value="1"/>
</dbReference>
<dbReference type="Pfam" id="PF04775">
    <property type="entry name" value="Bile_Hydr_Trans"/>
    <property type="match status" value="1"/>
</dbReference>
<dbReference type="InterPro" id="IPR014940">
    <property type="entry name" value="BAAT_C"/>
</dbReference>